<protein>
    <submittedName>
        <fullName evidence="1">Uncharacterized protein</fullName>
    </submittedName>
</protein>
<sequence>MCISLSGAGIIIFLYSTNWLWPEFNGSHHLGNNIYMIEWDGGPIIVQGTNIHGRTCYGGAYIIPYYNCNSIRKEHVVYAKYNKSWILIKTAMYNPYKYKYYIINKRFKEHEKPEIILSKFTDSFNDSISLVRYMQIHHIIDTDMQTHQE</sequence>
<proteinExistence type="predicted"/>
<dbReference type="EMBL" id="AP035789">
    <property type="protein sequence ID" value="BFO81559.1"/>
    <property type="molecule type" value="Genomic_DNA"/>
</dbReference>
<dbReference type="AlphaFoldDB" id="A0AB33JQL2"/>
<name>A0AB33JQL2_9BACT</name>
<evidence type="ECO:0000313" key="1">
    <source>
        <dbReference type="EMBL" id="BFO81559.1"/>
    </source>
</evidence>
<organism evidence="1">
    <name type="scientific">Prevotella sp. GTC17262</name>
    <dbReference type="NCBI Taxonomy" id="3236797"/>
    <lineage>
        <taxon>Bacteria</taxon>
        <taxon>Pseudomonadati</taxon>
        <taxon>Bacteroidota</taxon>
        <taxon>Bacteroidia</taxon>
        <taxon>Bacteroidales</taxon>
        <taxon>Prevotellaceae</taxon>
        <taxon>Prevotella</taxon>
    </lineage>
</organism>
<accession>A0AB33JQL2</accession>
<reference evidence="1" key="1">
    <citation type="submission" date="2024-07" db="EMBL/GenBank/DDBJ databases">
        <title>Complete genome sequence of Prevotella sp. YM-2024 GTC17262.</title>
        <authorList>
            <person name="Hayashi M."/>
            <person name="Muto Y."/>
            <person name="Tanaka K."/>
            <person name="Niwa H."/>
        </authorList>
    </citation>
    <scope>NUCLEOTIDE SEQUENCE</scope>
    <source>
        <strain evidence="1">GTC17262</strain>
    </source>
</reference>
<gene>
    <name evidence="1" type="ORF">GTC17262_17500</name>
</gene>